<dbReference type="Pfam" id="PF00012">
    <property type="entry name" value="HSP70"/>
    <property type="match status" value="1"/>
</dbReference>
<dbReference type="RefSeq" id="WP_369692153.1">
    <property type="nucleotide sequence ID" value="NZ_BEXT01000001.1"/>
</dbReference>
<dbReference type="PROSITE" id="PS00297">
    <property type="entry name" value="HSP70_1"/>
    <property type="match status" value="1"/>
</dbReference>
<dbReference type="PRINTS" id="PR00301">
    <property type="entry name" value="HEATSHOCK70"/>
</dbReference>
<dbReference type="EMBL" id="BEXT01000001">
    <property type="protein sequence ID" value="GBC61075.1"/>
    <property type="molecule type" value="Genomic_DNA"/>
</dbReference>
<evidence type="ECO:0000313" key="4">
    <source>
        <dbReference type="EMBL" id="GBC61075.1"/>
    </source>
</evidence>
<evidence type="ECO:0000256" key="3">
    <source>
        <dbReference type="ARBA" id="ARBA00022840"/>
    </source>
</evidence>
<dbReference type="InterPro" id="IPR043129">
    <property type="entry name" value="ATPase_NBD"/>
</dbReference>
<comment type="similarity">
    <text evidence="1">Belongs to the heat shock protein 70 family.</text>
</comment>
<evidence type="ECO:0000256" key="1">
    <source>
        <dbReference type="ARBA" id="ARBA00007381"/>
    </source>
</evidence>
<name>A0A401FVU0_9BACT</name>
<protein>
    <submittedName>
        <fullName evidence="4">Molecular chaperone DnaK</fullName>
    </submittedName>
</protein>
<dbReference type="GO" id="GO:0005524">
    <property type="term" value="F:ATP binding"/>
    <property type="evidence" value="ECO:0007669"/>
    <property type="project" value="UniProtKB-KW"/>
</dbReference>
<dbReference type="PANTHER" id="PTHR19375">
    <property type="entry name" value="HEAT SHOCK PROTEIN 70KDA"/>
    <property type="match status" value="1"/>
</dbReference>
<dbReference type="SUPFAM" id="SSF53067">
    <property type="entry name" value="Actin-like ATPase domain"/>
    <property type="match status" value="2"/>
</dbReference>
<reference evidence="5" key="1">
    <citation type="submission" date="2017-11" db="EMBL/GenBank/DDBJ databases">
        <authorList>
            <person name="Watanabe M."/>
            <person name="Kojima H."/>
        </authorList>
    </citation>
    <scope>NUCLEOTIDE SEQUENCE [LARGE SCALE GENOMIC DNA]</scope>
    <source>
        <strain evidence="5">Tokyo 01</strain>
    </source>
</reference>
<gene>
    <name evidence="4" type="ORF">DENIS_2035</name>
</gene>
<keyword evidence="3" id="KW-0067">ATP-binding</keyword>
<dbReference type="Gene3D" id="3.30.420.40">
    <property type="match status" value="2"/>
</dbReference>
<comment type="caution">
    <text evidence="4">The sequence shown here is derived from an EMBL/GenBank/DDBJ whole genome shotgun (WGS) entry which is preliminary data.</text>
</comment>
<evidence type="ECO:0000256" key="2">
    <source>
        <dbReference type="ARBA" id="ARBA00022741"/>
    </source>
</evidence>
<dbReference type="Proteomes" id="UP000288096">
    <property type="component" value="Unassembled WGS sequence"/>
</dbReference>
<dbReference type="GO" id="GO:0140662">
    <property type="term" value="F:ATP-dependent protein folding chaperone"/>
    <property type="evidence" value="ECO:0007669"/>
    <property type="project" value="InterPro"/>
</dbReference>
<dbReference type="InterPro" id="IPR013126">
    <property type="entry name" value="Hsp_70_fam"/>
</dbReference>
<organism evidence="4 5">
    <name type="scientific">Desulfonema ishimotonii</name>
    <dbReference type="NCBI Taxonomy" id="45657"/>
    <lineage>
        <taxon>Bacteria</taxon>
        <taxon>Pseudomonadati</taxon>
        <taxon>Thermodesulfobacteriota</taxon>
        <taxon>Desulfobacteria</taxon>
        <taxon>Desulfobacterales</taxon>
        <taxon>Desulfococcaceae</taxon>
        <taxon>Desulfonema</taxon>
    </lineage>
</organism>
<keyword evidence="5" id="KW-1185">Reference proteome</keyword>
<dbReference type="AlphaFoldDB" id="A0A401FVU0"/>
<sequence>MDLLDKHYIIGIDLGTTNSAVSYVDLTSDGDNSRIKIFRVPQLTGAGEFSRLPVLPSFLYIPGEYDISKEALAIPWKSEDDNFAGAFARDHGAKVPFRLVSSAKSWLCHTRADRRARILPWGAKQEVRKVSPVQATACYLSHIRRAWNSTRGDDAERYLENQLITITVPASFDEVARDLTIEAATMAGLPNVTLLEEPLAAFYSWLIGHEEQWSEYVSPGELILVCDVGGGTTDFTLITLREADGSPRFERIAVGDHLILGGDNIDLALARRVEMRMSRKKKLSLSADRWKSLCHQCRQAKEIILGGRPTSGRSP</sequence>
<evidence type="ECO:0000313" key="5">
    <source>
        <dbReference type="Proteomes" id="UP000288096"/>
    </source>
</evidence>
<keyword evidence="2" id="KW-0547">Nucleotide-binding</keyword>
<dbReference type="InterPro" id="IPR018181">
    <property type="entry name" value="Heat_shock_70_CS"/>
</dbReference>
<accession>A0A401FVU0</accession>
<proteinExistence type="inferred from homology"/>
<dbReference type="CDD" id="cd10170">
    <property type="entry name" value="ASKHA_NBD_HSP70"/>
    <property type="match status" value="1"/>
</dbReference>
<reference evidence="5" key="2">
    <citation type="submission" date="2019-01" db="EMBL/GenBank/DDBJ databases">
        <title>Genome sequence of Desulfonema ishimotonii strain Tokyo 01.</title>
        <authorList>
            <person name="Fukui M."/>
        </authorList>
    </citation>
    <scope>NUCLEOTIDE SEQUENCE [LARGE SCALE GENOMIC DNA]</scope>
    <source>
        <strain evidence="5">Tokyo 01</strain>
    </source>
</reference>